<dbReference type="SUPFAM" id="SSF56784">
    <property type="entry name" value="HAD-like"/>
    <property type="match status" value="1"/>
</dbReference>
<dbReference type="SUPFAM" id="SSF52540">
    <property type="entry name" value="P-loop containing nucleoside triphosphate hydrolases"/>
    <property type="match status" value="1"/>
</dbReference>
<reference evidence="2 3" key="1">
    <citation type="journal article" date="2019" name="Int. J. Syst. Evol. Microbiol.">
        <title>The Global Catalogue of Microorganisms (GCM) 10K type strain sequencing project: providing services to taxonomists for standard genome sequencing and annotation.</title>
        <authorList>
            <consortium name="The Broad Institute Genomics Platform"/>
            <consortium name="The Broad Institute Genome Sequencing Center for Infectious Disease"/>
            <person name="Wu L."/>
            <person name="Ma J."/>
        </authorList>
    </citation>
    <scope>NUCLEOTIDE SEQUENCE [LARGE SCALE GENOMIC DNA]</scope>
    <source>
        <strain evidence="2 3">JCM 3272</strain>
    </source>
</reference>
<dbReference type="InterPro" id="IPR056782">
    <property type="entry name" value="HAD_PNKP"/>
</dbReference>
<dbReference type="Pfam" id="PF13671">
    <property type="entry name" value="AAA_33"/>
    <property type="match status" value="1"/>
</dbReference>
<dbReference type="InterPro" id="IPR027417">
    <property type="entry name" value="P-loop_NTPase"/>
</dbReference>
<sequence>MPTLTITRGLPGSGKTTRARAWVAEDDKHRTRVNRDDLRIQLFGGWTGVHEHEEAVTAAQHAAVSALLRRGLDVVVDDTNLRNQHARAFRTLATAAGAGFEVWDLTDVPLATCLERNMDRFDTPAFVPPEVILSMHAKHIAPLKGRPMTLPAEPADVLPSALYVAPEGAPEVVLVDIDGTLADMGKGLPGRRSPYDWARVGEDAPIEPIVRLVRDLLQVGESVVFMSGRDESCRAETEGWLSEHLTDAFPPVLHMRPAGDQRKDSIVKRELFEEHIAGRYAVRFVLDDRDQVVAMWRAMGLTVLQVADGAF</sequence>
<evidence type="ECO:0000259" key="1">
    <source>
        <dbReference type="Pfam" id="PF25109"/>
    </source>
</evidence>
<dbReference type="Gene3D" id="3.40.50.300">
    <property type="entry name" value="P-loop containing nucleotide triphosphate hydrolases"/>
    <property type="match status" value="1"/>
</dbReference>
<keyword evidence="3" id="KW-1185">Reference proteome</keyword>
<proteinExistence type="predicted"/>
<dbReference type="EMBL" id="BAAARV010000025">
    <property type="protein sequence ID" value="GAA2347271.1"/>
    <property type="molecule type" value="Genomic_DNA"/>
</dbReference>
<dbReference type="Gene3D" id="3.40.50.1000">
    <property type="entry name" value="HAD superfamily/HAD-like"/>
    <property type="match status" value="1"/>
</dbReference>
<dbReference type="InterPro" id="IPR036412">
    <property type="entry name" value="HAD-like_sf"/>
</dbReference>
<evidence type="ECO:0000313" key="3">
    <source>
        <dbReference type="Proteomes" id="UP001501444"/>
    </source>
</evidence>
<feature type="domain" description="Polynucleotide kinase PNKP phosphatase" evidence="1">
    <location>
        <begin position="170"/>
        <end position="311"/>
    </location>
</feature>
<evidence type="ECO:0000313" key="2">
    <source>
        <dbReference type="EMBL" id="GAA2347271.1"/>
    </source>
</evidence>
<accession>A0ABN3GA26</accession>
<protein>
    <recommendedName>
        <fullName evidence="1">Polynucleotide kinase PNKP phosphatase domain-containing protein</fullName>
    </recommendedName>
</protein>
<comment type="caution">
    <text evidence="2">The sequence shown here is derived from an EMBL/GenBank/DDBJ whole genome shotgun (WGS) entry which is preliminary data.</text>
</comment>
<name>A0ABN3GA26_9ACTN</name>
<dbReference type="InterPro" id="IPR023214">
    <property type="entry name" value="HAD_sf"/>
</dbReference>
<gene>
    <name evidence="2" type="ORF">GCM10010170_034710</name>
</gene>
<dbReference type="Proteomes" id="UP001501444">
    <property type="component" value="Unassembled WGS sequence"/>
</dbReference>
<dbReference type="Pfam" id="PF25109">
    <property type="entry name" value="HAD_PNKP"/>
    <property type="match status" value="1"/>
</dbReference>
<dbReference type="RefSeq" id="WP_344613421.1">
    <property type="nucleotide sequence ID" value="NZ_BAAARV010000025.1"/>
</dbReference>
<organism evidence="2 3">
    <name type="scientific">Dactylosporangium salmoneum</name>
    <dbReference type="NCBI Taxonomy" id="53361"/>
    <lineage>
        <taxon>Bacteria</taxon>
        <taxon>Bacillati</taxon>
        <taxon>Actinomycetota</taxon>
        <taxon>Actinomycetes</taxon>
        <taxon>Micromonosporales</taxon>
        <taxon>Micromonosporaceae</taxon>
        <taxon>Dactylosporangium</taxon>
    </lineage>
</organism>